<keyword evidence="2" id="KW-1185">Reference proteome</keyword>
<dbReference type="EMBL" id="OL702939">
    <property type="protein sequence ID" value="UMO77272.1"/>
    <property type="molecule type" value="Genomic_DNA"/>
</dbReference>
<dbReference type="Proteomes" id="UP000829466">
    <property type="component" value="Segment"/>
</dbReference>
<name>A0AAE9FLA7_9CAUD</name>
<organism evidence="1 2">
    <name type="scientific">Stenotrophomonas maltophilia phage vB_SmaM_Ps15</name>
    <dbReference type="NCBI Taxonomy" id="3071007"/>
    <lineage>
        <taxon>Viruses</taxon>
        <taxon>Duplodnaviria</taxon>
        <taxon>Heunggongvirae</taxon>
        <taxon>Uroviricota</taxon>
        <taxon>Caudoviricetes</taxon>
        <taxon>Menderavirus</taxon>
        <taxon>Menderavirus Ps15</taxon>
    </lineage>
</organism>
<evidence type="ECO:0000313" key="1">
    <source>
        <dbReference type="EMBL" id="UMO77272.1"/>
    </source>
</evidence>
<accession>A0AAE9FLA7</accession>
<gene>
    <name evidence="1" type="ORF">SmaMPs15_000121</name>
</gene>
<proteinExistence type="predicted"/>
<reference evidence="1 2" key="1">
    <citation type="submission" date="2021-12" db="EMBL/GenBank/DDBJ databases">
        <title>Characterization of bacteriophage vB_SmaM_Ps15 infective to Stenotrophomonas maltophila clinical ocular isolates.</title>
        <authorList>
            <person name="Damnjanovic D."/>
            <person name="Vazquez-Campos X."/>
            <person name="Elliott L."/>
            <person name="Willcox M."/>
            <person name="Bridge W.J."/>
        </authorList>
    </citation>
    <scope>NUCLEOTIDE SEQUENCE [LARGE SCALE GENOMIC DNA]</scope>
</reference>
<sequence length="158" mass="17956">MMTQKSNHYVDKQVLYDDLCEWHSRKEAALAAGKPAPPLPNSIGAVILRLADGMVSRPNFRNYTWADEMRGDGIEAAVKAANKFDPKRVNKSGEVNPFGFLSLVVWRAFVSRIKFEKKINKAKMDSMMDPTTETFDQGQDEYQIDNGGINQFFYENRA</sequence>
<protein>
    <submittedName>
        <fullName evidence="1">RNA polymerase sigma factor</fullName>
    </submittedName>
</protein>
<evidence type="ECO:0000313" key="2">
    <source>
        <dbReference type="Proteomes" id="UP000829466"/>
    </source>
</evidence>